<keyword evidence="9" id="KW-1185">Reference proteome</keyword>
<keyword evidence="5 6" id="KW-0472">Membrane</keyword>
<feature type="transmembrane region" description="Helical" evidence="6">
    <location>
        <begin position="369"/>
        <end position="389"/>
    </location>
</feature>
<dbReference type="RefSeq" id="WP_036833521.1">
    <property type="nucleotide sequence ID" value="NZ_AVPG01000007.1"/>
</dbReference>
<evidence type="ECO:0000256" key="6">
    <source>
        <dbReference type="SAM" id="Phobius"/>
    </source>
</evidence>
<dbReference type="AlphaFoldDB" id="A0A0A5G8F2"/>
<reference evidence="8 9" key="1">
    <citation type="submission" date="2013-08" db="EMBL/GenBank/DDBJ databases">
        <authorList>
            <person name="Huang J."/>
            <person name="Wang G."/>
        </authorList>
    </citation>
    <scope>NUCLEOTIDE SEQUENCE [LARGE SCALE GENOMIC DNA]</scope>
    <source>
        <strain evidence="8 9">JSM 072002</strain>
    </source>
</reference>
<dbReference type="OrthoDB" id="2956491at2"/>
<name>A0A0A5G8F2_9BACI</name>
<feature type="domain" description="ABC-2 type transporter transmembrane" evidence="7">
    <location>
        <begin position="21"/>
        <end position="386"/>
    </location>
</feature>
<evidence type="ECO:0000313" key="9">
    <source>
        <dbReference type="Proteomes" id="UP000030401"/>
    </source>
</evidence>
<evidence type="ECO:0000256" key="2">
    <source>
        <dbReference type="ARBA" id="ARBA00022475"/>
    </source>
</evidence>
<dbReference type="Gene3D" id="3.40.1710.10">
    <property type="entry name" value="abc type-2 transporter like domain"/>
    <property type="match status" value="1"/>
</dbReference>
<dbReference type="InterPro" id="IPR013525">
    <property type="entry name" value="ABC2_TM"/>
</dbReference>
<dbReference type="PANTHER" id="PTHR30294">
    <property type="entry name" value="MEMBRANE COMPONENT OF ABC TRANSPORTER YHHJ-RELATED"/>
    <property type="match status" value="1"/>
</dbReference>
<accession>A0A0A5G8F2</accession>
<comment type="subcellular location">
    <subcellularLocation>
        <location evidence="1">Cell membrane</location>
        <topology evidence="1">Multi-pass membrane protein</topology>
    </subcellularLocation>
</comment>
<dbReference type="Proteomes" id="UP000030401">
    <property type="component" value="Unassembled WGS sequence"/>
</dbReference>
<proteinExistence type="predicted"/>
<sequence length="408" mass="45541">MSVFSLALNELRGTILRPAPLFLSIFIPFMLALVVFSIGVSLKEDIPIIEVAIVDEDQTFETKALVKQLSNEEDIQEVLQLTTVDEAEARTMFASGDTPAIIHIPADFTSSLRAGENTPLRVITNQHTPLQANMVELLLSSGSQYISASQSAVNTVYDLYLKDIPVNQRKERLQQTIITYTLFALNRNKAFDTEMVPSGTNSGWAIHLCVSVSITMLFICGLILQWLQASFLSTAMKHRLRAFHVTELQLYIAKSFKWLVVCSVCSLIASYSTFFFDVNSDVSIQQSLLFIMVGIFIASFLSCMEGVVQQPHIRSCMLLVIGFVAMGAGGVWIPSIYLPSYVETVWNPFAASYLLMENVLMNEPLSTQVIAPLIIVSLLLWMFGLLGAVRRERQQSYVPFFTSSKMEN</sequence>
<comment type="caution">
    <text evidence="8">The sequence shown here is derived from an EMBL/GenBank/DDBJ whole genome shotgun (WGS) entry which is preliminary data.</text>
</comment>
<dbReference type="GO" id="GO:0005886">
    <property type="term" value="C:plasma membrane"/>
    <property type="evidence" value="ECO:0007669"/>
    <property type="project" value="UniProtKB-SubCell"/>
</dbReference>
<dbReference type="PANTHER" id="PTHR30294:SF29">
    <property type="entry name" value="MULTIDRUG ABC TRANSPORTER PERMEASE YBHS-RELATED"/>
    <property type="match status" value="1"/>
</dbReference>
<dbReference type="InterPro" id="IPR051449">
    <property type="entry name" value="ABC-2_transporter_component"/>
</dbReference>
<evidence type="ECO:0000256" key="1">
    <source>
        <dbReference type="ARBA" id="ARBA00004651"/>
    </source>
</evidence>
<feature type="transmembrane region" description="Helical" evidence="6">
    <location>
        <begin position="316"/>
        <end position="338"/>
    </location>
</feature>
<feature type="transmembrane region" description="Helical" evidence="6">
    <location>
        <begin position="204"/>
        <end position="227"/>
    </location>
</feature>
<dbReference type="STRING" id="1385512.N784_15725"/>
<evidence type="ECO:0000256" key="3">
    <source>
        <dbReference type="ARBA" id="ARBA00022692"/>
    </source>
</evidence>
<evidence type="ECO:0000313" key="8">
    <source>
        <dbReference type="EMBL" id="KGX87400.1"/>
    </source>
</evidence>
<gene>
    <name evidence="8" type="ORF">N784_15725</name>
</gene>
<dbReference type="eggNOG" id="COG0842">
    <property type="taxonomic scope" value="Bacteria"/>
</dbReference>
<evidence type="ECO:0000259" key="7">
    <source>
        <dbReference type="Pfam" id="PF12698"/>
    </source>
</evidence>
<dbReference type="EMBL" id="AVPG01000007">
    <property type="protein sequence ID" value="KGX87400.1"/>
    <property type="molecule type" value="Genomic_DNA"/>
</dbReference>
<dbReference type="Pfam" id="PF12698">
    <property type="entry name" value="ABC2_membrane_3"/>
    <property type="match status" value="1"/>
</dbReference>
<protein>
    <recommendedName>
        <fullName evidence="7">ABC-2 type transporter transmembrane domain-containing protein</fullName>
    </recommendedName>
</protein>
<organism evidence="8 9">
    <name type="scientific">Pontibacillus litoralis JSM 072002</name>
    <dbReference type="NCBI Taxonomy" id="1385512"/>
    <lineage>
        <taxon>Bacteria</taxon>
        <taxon>Bacillati</taxon>
        <taxon>Bacillota</taxon>
        <taxon>Bacilli</taxon>
        <taxon>Bacillales</taxon>
        <taxon>Bacillaceae</taxon>
        <taxon>Pontibacillus</taxon>
    </lineage>
</organism>
<keyword evidence="4 6" id="KW-1133">Transmembrane helix</keyword>
<feature type="transmembrane region" description="Helical" evidence="6">
    <location>
        <begin position="284"/>
        <end position="304"/>
    </location>
</feature>
<feature type="transmembrane region" description="Helical" evidence="6">
    <location>
        <begin position="21"/>
        <end position="42"/>
    </location>
</feature>
<evidence type="ECO:0000256" key="5">
    <source>
        <dbReference type="ARBA" id="ARBA00023136"/>
    </source>
</evidence>
<keyword evidence="3 6" id="KW-0812">Transmembrane</keyword>
<evidence type="ECO:0000256" key="4">
    <source>
        <dbReference type="ARBA" id="ARBA00022989"/>
    </source>
</evidence>
<dbReference type="GO" id="GO:0140359">
    <property type="term" value="F:ABC-type transporter activity"/>
    <property type="evidence" value="ECO:0007669"/>
    <property type="project" value="InterPro"/>
</dbReference>
<keyword evidence="2" id="KW-1003">Cell membrane</keyword>